<accession>A0A4U0NLB2</accession>
<feature type="region of interest" description="Disordered" evidence="1">
    <location>
        <begin position="169"/>
        <end position="189"/>
    </location>
</feature>
<dbReference type="Proteomes" id="UP000308697">
    <property type="component" value="Unassembled WGS sequence"/>
</dbReference>
<dbReference type="InterPro" id="IPR024473">
    <property type="entry name" value="Transposases_IS4_N"/>
</dbReference>
<dbReference type="AlphaFoldDB" id="A0A4U0NLB2"/>
<evidence type="ECO:0000259" key="2">
    <source>
        <dbReference type="Pfam" id="PF13006"/>
    </source>
</evidence>
<dbReference type="RefSeq" id="WP_136740496.1">
    <property type="nucleotide sequence ID" value="NZ_SUMB01000004.1"/>
</dbReference>
<evidence type="ECO:0000313" key="4">
    <source>
        <dbReference type="Proteomes" id="UP000308697"/>
    </source>
</evidence>
<keyword evidence="4" id="KW-1185">Reference proteome</keyword>
<evidence type="ECO:0000313" key="3">
    <source>
        <dbReference type="EMBL" id="TJZ54572.1"/>
    </source>
</evidence>
<dbReference type="EMBL" id="SUMB01000004">
    <property type="protein sequence ID" value="TJZ54572.1"/>
    <property type="molecule type" value="Genomic_DNA"/>
</dbReference>
<feature type="domain" description="Transposase IS4 N-terminal" evidence="2">
    <location>
        <begin position="2"/>
        <end position="65"/>
    </location>
</feature>
<dbReference type="Pfam" id="PF13006">
    <property type="entry name" value="Nterm_IS4"/>
    <property type="match status" value="1"/>
</dbReference>
<comment type="caution">
    <text evidence="3">The sequence shown here is derived from an EMBL/GenBank/DDBJ whole genome shotgun (WGS) entry which is preliminary data.</text>
</comment>
<proteinExistence type="predicted"/>
<protein>
    <recommendedName>
        <fullName evidence="2">Transposase IS4 N-terminal domain-containing protein</fullName>
    </recommendedName>
</protein>
<gene>
    <name evidence="3" type="ORF">FCH28_15880</name>
</gene>
<organism evidence="3 4">
    <name type="scientific">Streptomyces piniterrae</name>
    <dbReference type="NCBI Taxonomy" id="2571125"/>
    <lineage>
        <taxon>Bacteria</taxon>
        <taxon>Bacillati</taxon>
        <taxon>Actinomycetota</taxon>
        <taxon>Actinomycetes</taxon>
        <taxon>Kitasatosporales</taxon>
        <taxon>Streptomycetaceae</taxon>
        <taxon>Streptomyces</taxon>
    </lineage>
</organism>
<reference evidence="3 4" key="1">
    <citation type="submission" date="2019-04" db="EMBL/GenBank/DDBJ databases">
        <title>Streptomyces piniterrae sp. nov., a heliquinomycin-producing actinomycete isolated from rhizosphere soil of Pinus yunnanensis.</title>
        <authorList>
            <person name="Zhuang X."/>
            <person name="Zhao J."/>
        </authorList>
    </citation>
    <scope>NUCLEOTIDE SEQUENCE [LARGE SCALE GENOMIC DNA]</scope>
    <source>
        <strain evidence="4">jys28</strain>
    </source>
</reference>
<evidence type="ECO:0000256" key="1">
    <source>
        <dbReference type="SAM" id="MobiDB-lite"/>
    </source>
</evidence>
<name>A0A4U0NLB2_9ACTN</name>
<sequence length="189" mass="20281">MRKLPARVVVYLALTVTLFEKCGYQAASRKLSDVLEALSLPMMIATALWRARTRLGVRSMRALFDQLRGPASAIRTAGTRWAGLLAVAIDGTCLDVADDGDVRTRLGKGANHYPAASDYPQVLLVALVACGPGRSSTRSSARATPASPSSDGVCCARCTRAWPYCWTGDLPPTPSHQGRPDPTQNRPMP</sequence>
<dbReference type="OrthoDB" id="477305at2"/>